<dbReference type="CDD" id="cd16469">
    <property type="entry name" value="RING-H2_RNF24-like"/>
    <property type="match status" value="1"/>
</dbReference>
<dbReference type="PROSITE" id="PS50089">
    <property type="entry name" value="ZF_RING_2"/>
    <property type="match status" value="1"/>
</dbReference>
<dbReference type="AlphaFoldDB" id="A0ABD1UC97"/>
<keyword evidence="6" id="KW-0833">Ubl conjugation pathway</keyword>
<dbReference type="SUPFAM" id="SSF57850">
    <property type="entry name" value="RING/U-box"/>
    <property type="match status" value="1"/>
</dbReference>
<keyword evidence="3" id="KW-0808">Transferase</keyword>
<dbReference type="Pfam" id="PF13639">
    <property type="entry name" value="zf-RING_2"/>
    <property type="match status" value="1"/>
</dbReference>
<dbReference type="InterPro" id="IPR001841">
    <property type="entry name" value="Znf_RING"/>
</dbReference>
<dbReference type="GO" id="GO:0061630">
    <property type="term" value="F:ubiquitin protein ligase activity"/>
    <property type="evidence" value="ECO:0007669"/>
    <property type="project" value="UniProtKB-EC"/>
</dbReference>
<evidence type="ECO:0000256" key="7">
    <source>
        <dbReference type="ARBA" id="ARBA00022833"/>
    </source>
</evidence>
<evidence type="ECO:0000259" key="9">
    <source>
        <dbReference type="PROSITE" id="PS50089"/>
    </source>
</evidence>
<evidence type="ECO:0000256" key="3">
    <source>
        <dbReference type="ARBA" id="ARBA00022679"/>
    </source>
</evidence>
<proteinExistence type="predicted"/>
<dbReference type="EC" id="2.3.2.27" evidence="2"/>
<keyword evidence="11" id="KW-1185">Reference proteome</keyword>
<dbReference type="Gene3D" id="3.30.40.10">
    <property type="entry name" value="Zinc/RING finger domain, C3HC4 (zinc finger)"/>
    <property type="match status" value="1"/>
</dbReference>
<dbReference type="Proteomes" id="UP001604277">
    <property type="component" value="Unassembled WGS sequence"/>
</dbReference>
<dbReference type="EMBL" id="JBFOLJ010000007">
    <property type="protein sequence ID" value="KAL2522562.1"/>
    <property type="molecule type" value="Genomic_DNA"/>
</dbReference>
<dbReference type="InterPro" id="IPR013083">
    <property type="entry name" value="Znf_RING/FYVE/PHD"/>
</dbReference>
<gene>
    <name evidence="10" type="ORF">Fot_26485</name>
</gene>
<evidence type="ECO:0000256" key="8">
    <source>
        <dbReference type="PROSITE-ProRule" id="PRU00175"/>
    </source>
</evidence>
<evidence type="ECO:0000256" key="1">
    <source>
        <dbReference type="ARBA" id="ARBA00000900"/>
    </source>
</evidence>
<keyword evidence="7" id="KW-0862">Zinc</keyword>
<reference evidence="11" key="1">
    <citation type="submission" date="2024-07" db="EMBL/GenBank/DDBJ databases">
        <title>Two chromosome-level genome assemblies of Korean endemic species Abeliophyllum distichum and Forsythia ovata (Oleaceae).</title>
        <authorList>
            <person name="Jang H."/>
        </authorList>
    </citation>
    <scope>NUCLEOTIDE SEQUENCE [LARGE SCALE GENOMIC DNA]</scope>
</reference>
<comment type="catalytic activity">
    <reaction evidence="1">
        <text>S-ubiquitinyl-[E2 ubiquitin-conjugating enzyme]-L-cysteine + [acceptor protein]-L-lysine = [E2 ubiquitin-conjugating enzyme]-L-cysteine + N(6)-ubiquitinyl-[acceptor protein]-L-lysine.</text>
        <dbReference type="EC" id="2.3.2.27"/>
    </reaction>
</comment>
<evidence type="ECO:0000256" key="6">
    <source>
        <dbReference type="ARBA" id="ARBA00022786"/>
    </source>
</evidence>
<dbReference type="PANTHER" id="PTHR22937">
    <property type="entry name" value="E3 UBIQUITIN-PROTEIN LIGASE RNF165"/>
    <property type="match status" value="1"/>
</dbReference>
<dbReference type="SMART" id="SM00184">
    <property type="entry name" value="RING"/>
    <property type="match status" value="1"/>
</dbReference>
<accession>A0ABD1UC97</accession>
<keyword evidence="5 8" id="KW-0863">Zinc-finger</keyword>
<name>A0ABD1UC97_9LAMI</name>
<dbReference type="InterPro" id="IPR045191">
    <property type="entry name" value="MBR1/2-like"/>
</dbReference>
<keyword evidence="4" id="KW-0479">Metal-binding</keyword>
<feature type="domain" description="RING-type" evidence="9">
    <location>
        <begin position="603"/>
        <end position="644"/>
    </location>
</feature>
<comment type="caution">
    <text evidence="10">The sequence shown here is derived from an EMBL/GenBank/DDBJ whole genome shotgun (WGS) entry which is preliminary data.</text>
</comment>
<evidence type="ECO:0000256" key="5">
    <source>
        <dbReference type="ARBA" id="ARBA00022771"/>
    </source>
</evidence>
<evidence type="ECO:0000256" key="4">
    <source>
        <dbReference type="ARBA" id="ARBA00022723"/>
    </source>
</evidence>
<evidence type="ECO:0000256" key="2">
    <source>
        <dbReference type="ARBA" id="ARBA00012483"/>
    </source>
</evidence>
<evidence type="ECO:0000313" key="11">
    <source>
        <dbReference type="Proteomes" id="UP001604277"/>
    </source>
</evidence>
<protein>
    <recommendedName>
        <fullName evidence="2">RING-type E3 ubiquitin transferase</fullName>
        <ecNumber evidence="2">2.3.2.27</ecNumber>
    </recommendedName>
</protein>
<dbReference type="PANTHER" id="PTHR22937:SF163">
    <property type="entry name" value="RING-TYPE E3 UBIQUITIN TRANSFERASE"/>
    <property type="match status" value="1"/>
</dbReference>
<sequence>MGMRELLERNEVAIVLTTDRLPSFAIQFVRVSLNLAEKSLHLFWDFISNFWPSEDSKSNLMQGPNSHNTFPFHFYPHRMFNASSSESIHYEYAQDISSGYNSHYTFPVHRFYPHQMFNASSFEPIHYIDPQDISSGYRGNRPVTIDLNAPCSELLHQMINLNETYSDYSGGLERDREFGLNHGSTHFQLFGRRVLTTPVGLSWDQHQQRDVMYTPGTENYNQQINSAQGTFPLNRNFFGSSSSYPNNNLINNELLRFGNRVNGGIYVQETSSIASHAVGISRDIHVRRIENRVDNVPTSLNFSGVSAAEYPVSSFWQSSLTIDYLDAAIRDLQCPAGSYRDIHVRRTENHVDNVPTRLNPSGVSAAQYPVSSFWPSWLTIDYLEAAVRDLQCPALTIHNMEGYGVGFPNVNNESIGLRGNNQEIQFNDDMVHASDGMAVREMLETRVGAARSAENFVVGIHTNGESFEVYIPPFFSETQETFAARENLITEEDYIEEEDDVYADIDMYPGATEHPSQEARDEVVHVIVDNSTFEEEHYEEEVYAMDEDMELDVDDMSYEELLALGQQIGNVSTGLSEVDIFWRMKWYRHITFLTSSPEEEDLCGICLDEYIGGQNIGELDCEHYFHYDCIKKWLMQKNTCPMCKRTDWNCWREDHWLERWREADWRQKWNLSRNSRWMAHWGEDNSRNRKSGWQAYWRGQWISSKSLFKLKNQTLFSGIQLKQLKNWVIEMVDN</sequence>
<organism evidence="10 11">
    <name type="scientific">Forsythia ovata</name>
    <dbReference type="NCBI Taxonomy" id="205694"/>
    <lineage>
        <taxon>Eukaryota</taxon>
        <taxon>Viridiplantae</taxon>
        <taxon>Streptophyta</taxon>
        <taxon>Embryophyta</taxon>
        <taxon>Tracheophyta</taxon>
        <taxon>Spermatophyta</taxon>
        <taxon>Magnoliopsida</taxon>
        <taxon>eudicotyledons</taxon>
        <taxon>Gunneridae</taxon>
        <taxon>Pentapetalae</taxon>
        <taxon>asterids</taxon>
        <taxon>lamiids</taxon>
        <taxon>Lamiales</taxon>
        <taxon>Oleaceae</taxon>
        <taxon>Forsythieae</taxon>
        <taxon>Forsythia</taxon>
    </lineage>
</organism>
<evidence type="ECO:0000313" key="10">
    <source>
        <dbReference type="EMBL" id="KAL2522562.1"/>
    </source>
</evidence>
<dbReference type="GO" id="GO:0008270">
    <property type="term" value="F:zinc ion binding"/>
    <property type="evidence" value="ECO:0007669"/>
    <property type="project" value="UniProtKB-KW"/>
</dbReference>